<reference evidence="4 5" key="2">
    <citation type="journal article" date="2008" name="Science">
        <title>Environmental genomics reveals a single-species ecosystem deep within Earth.</title>
        <authorList>
            <person name="Chivian D."/>
            <person name="Brodie E.L."/>
            <person name="Alm E.J."/>
            <person name="Culley D.E."/>
            <person name="Dehal P.S."/>
            <person name="Desantis T.Z."/>
            <person name="Gihring T.M."/>
            <person name="Lapidus A."/>
            <person name="Lin L.H."/>
            <person name="Lowry S.R."/>
            <person name="Moser D.P."/>
            <person name="Richardson P.M."/>
            <person name="Southam G."/>
            <person name="Wanger G."/>
            <person name="Pratt L.M."/>
            <person name="Andersen G.L."/>
            <person name="Hazen T.C."/>
            <person name="Brockman F.J."/>
            <person name="Arkin A.P."/>
            <person name="Onstott T.C."/>
        </authorList>
    </citation>
    <scope>NUCLEOTIDE SEQUENCE [LARGE SCALE GENOMIC DNA]</scope>
    <source>
        <strain evidence="4 5">MP104C</strain>
    </source>
</reference>
<dbReference type="SUPFAM" id="SSF51735">
    <property type="entry name" value="NAD(P)-binding Rossmann-fold domains"/>
    <property type="match status" value="1"/>
</dbReference>
<dbReference type="PANTHER" id="PTHR10491:SF4">
    <property type="entry name" value="METHIONINE ADENOSYLTRANSFERASE 2 SUBUNIT BETA"/>
    <property type="match status" value="1"/>
</dbReference>
<dbReference type="HOGENOM" id="CLU_045518_1_2_9"/>
<dbReference type="CDD" id="cd05254">
    <property type="entry name" value="dTDP_HR_like_SDR_e"/>
    <property type="match status" value="1"/>
</dbReference>
<keyword evidence="5" id="KW-1185">Reference proteome</keyword>
<keyword evidence="2" id="KW-0521">NADP</keyword>
<dbReference type="Gene3D" id="3.40.50.720">
    <property type="entry name" value="NAD(P)-binding Rossmann-like Domain"/>
    <property type="match status" value="1"/>
</dbReference>
<keyword evidence="2 4" id="KW-0560">Oxidoreductase</keyword>
<evidence type="ECO:0000256" key="2">
    <source>
        <dbReference type="RuleBase" id="RU364082"/>
    </source>
</evidence>
<dbReference type="EC" id="1.1.1.133" evidence="2"/>
<dbReference type="InterPro" id="IPR029903">
    <property type="entry name" value="RmlD-like-bd"/>
</dbReference>
<dbReference type="Pfam" id="PF04321">
    <property type="entry name" value="RmlD_sub_bind"/>
    <property type="match status" value="1"/>
</dbReference>
<sequence length="285" mass="31518">MRVLVTGAQGMLGRAVAAEAGARGWAVVRLGRTDLDITDLTAVRSALREYRPDAVVNCAAYTDVDGAETARERAFAVNGLGPRNLALACRETGVDLLHISTDYIFDGRKDGPYGVYDDPCPVNVYGASKLWGERAIASLASRFYIVRVSWLFAPWGKNFVATMLRLGRERESLRVVDDQYGCPTYAPDLARLLLDLIATRCYGVYHATNQGVTSWCGFARAIMKQAGLPARVEPCTSAEFPRPARRPANSVLDPFPLRETVGYLLPPWEDALERCLKEMRKEELL</sequence>
<dbReference type="EMBL" id="CP000860">
    <property type="protein sequence ID" value="ACA60186.1"/>
    <property type="molecule type" value="Genomic_DNA"/>
</dbReference>
<dbReference type="OrthoDB" id="9803892at2"/>
<proteinExistence type="inferred from homology"/>
<accession>B1I6U1</accession>
<evidence type="ECO:0000313" key="4">
    <source>
        <dbReference type="EMBL" id="ACA60186.1"/>
    </source>
</evidence>
<organism evidence="4 5">
    <name type="scientific">Desulforudis audaxviator (strain MP104C)</name>
    <dbReference type="NCBI Taxonomy" id="477974"/>
    <lineage>
        <taxon>Bacteria</taxon>
        <taxon>Bacillati</taxon>
        <taxon>Bacillota</taxon>
        <taxon>Clostridia</taxon>
        <taxon>Thermoanaerobacterales</taxon>
        <taxon>Candidatus Desulforudaceae</taxon>
        <taxon>Candidatus Desulforudis</taxon>
    </lineage>
</organism>
<dbReference type="NCBIfam" id="TIGR01214">
    <property type="entry name" value="rmlD"/>
    <property type="match status" value="1"/>
</dbReference>
<comment type="similarity">
    <text evidence="1 2">Belongs to the dTDP-4-dehydrorhamnose reductase family.</text>
</comment>
<reference evidence="5" key="1">
    <citation type="submission" date="2007-10" db="EMBL/GenBank/DDBJ databases">
        <title>Complete sequence of chromosome of Desulforudis audaxviator MP104C.</title>
        <authorList>
            <person name="Copeland A."/>
            <person name="Lucas S."/>
            <person name="Lapidus A."/>
            <person name="Barry K."/>
            <person name="Glavina del Rio T."/>
            <person name="Dalin E."/>
            <person name="Tice H."/>
            <person name="Bruce D."/>
            <person name="Pitluck S."/>
            <person name="Lowry S.R."/>
            <person name="Larimer F."/>
            <person name="Land M.L."/>
            <person name="Hauser L."/>
            <person name="Kyrpides N."/>
            <person name="Ivanova N.N."/>
            <person name="Richardson P."/>
        </authorList>
    </citation>
    <scope>NUCLEOTIDE SEQUENCE [LARGE SCALE GENOMIC DNA]</scope>
    <source>
        <strain evidence="5">MP104C</strain>
    </source>
</reference>
<dbReference type="RefSeq" id="WP_012302767.1">
    <property type="nucleotide sequence ID" value="NC_010424.1"/>
</dbReference>
<dbReference type="UniPathway" id="UPA00124"/>
<dbReference type="InterPro" id="IPR036291">
    <property type="entry name" value="NAD(P)-bd_dom_sf"/>
</dbReference>
<comment type="function">
    <text evidence="2">Catalyzes the reduction of dTDP-6-deoxy-L-lyxo-4-hexulose to yield dTDP-L-rhamnose.</text>
</comment>
<protein>
    <recommendedName>
        <fullName evidence="2">dTDP-4-dehydrorhamnose reductase</fullName>
        <ecNumber evidence="2">1.1.1.133</ecNumber>
    </recommendedName>
</protein>
<dbReference type="PANTHER" id="PTHR10491">
    <property type="entry name" value="DTDP-4-DEHYDRORHAMNOSE REDUCTASE"/>
    <property type="match status" value="1"/>
</dbReference>
<evidence type="ECO:0000256" key="1">
    <source>
        <dbReference type="ARBA" id="ARBA00010944"/>
    </source>
</evidence>
<name>B1I6U1_DESAP</name>
<dbReference type="Gene3D" id="3.90.25.10">
    <property type="entry name" value="UDP-galactose 4-epimerase, domain 1"/>
    <property type="match status" value="1"/>
</dbReference>
<evidence type="ECO:0000313" key="5">
    <source>
        <dbReference type="Proteomes" id="UP000008544"/>
    </source>
</evidence>
<feature type="domain" description="RmlD-like substrate binding" evidence="3">
    <location>
        <begin position="1"/>
        <end position="280"/>
    </location>
</feature>
<dbReference type="GO" id="GO:0019305">
    <property type="term" value="P:dTDP-rhamnose biosynthetic process"/>
    <property type="evidence" value="ECO:0007669"/>
    <property type="project" value="UniProtKB-UniPathway"/>
</dbReference>
<dbReference type="eggNOG" id="COG1091">
    <property type="taxonomic scope" value="Bacteria"/>
</dbReference>
<dbReference type="AlphaFoldDB" id="B1I6U1"/>
<dbReference type="GO" id="GO:0008831">
    <property type="term" value="F:dTDP-4-dehydrorhamnose reductase activity"/>
    <property type="evidence" value="ECO:0007669"/>
    <property type="project" value="UniProtKB-EC"/>
</dbReference>
<dbReference type="InterPro" id="IPR005913">
    <property type="entry name" value="dTDP_dehydrorham_reduct"/>
</dbReference>
<comment type="pathway">
    <text evidence="2">Carbohydrate biosynthesis; dTDP-L-rhamnose biosynthesis.</text>
</comment>
<dbReference type="STRING" id="477974.Daud_1686"/>
<dbReference type="Proteomes" id="UP000008544">
    <property type="component" value="Chromosome"/>
</dbReference>
<gene>
    <name evidence="4" type="ordered locus">Daud_1686</name>
</gene>
<evidence type="ECO:0000259" key="3">
    <source>
        <dbReference type="Pfam" id="PF04321"/>
    </source>
</evidence>
<dbReference type="KEGG" id="dau:Daud_1686"/>